<evidence type="ECO:0000256" key="1">
    <source>
        <dbReference type="ARBA" id="ARBA00001541"/>
    </source>
</evidence>
<keyword evidence="5" id="KW-0949">S-adenosyl-L-methionine</keyword>
<dbReference type="InterPro" id="IPR050903">
    <property type="entry name" value="Bact_Chemotaxis_MeTrfase"/>
</dbReference>
<dbReference type="InterPro" id="IPR036804">
    <property type="entry name" value="CheR_N_sf"/>
</dbReference>
<comment type="catalytic activity">
    <reaction evidence="1">
        <text>L-glutamyl-[protein] + S-adenosyl-L-methionine = [protein]-L-glutamate 5-O-methyl ester + S-adenosyl-L-homocysteine</text>
        <dbReference type="Rhea" id="RHEA:24452"/>
        <dbReference type="Rhea" id="RHEA-COMP:10208"/>
        <dbReference type="Rhea" id="RHEA-COMP:10311"/>
        <dbReference type="ChEBI" id="CHEBI:29973"/>
        <dbReference type="ChEBI" id="CHEBI:57856"/>
        <dbReference type="ChEBI" id="CHEBI:59789"/>
        <dbReference type="ChEBI" id="CHEBI:82795"/>
        <dbReference type="EC" id="2.1.1.80"/>
    </reaction>
</comment>
<dbReference type="PRINTS" id="PR00996">
    <property type="entry name" value="CHERMTFRASE"/>
</dbReference>
<evidence type="ECO:0000259" key="6">
    <source>
        <dbReference type="PROSITE" id="PS50123"/>
    </source>
</evidence>
<dbReference type="SUPFAM" id="SSF53335">
    <property type="entry name" value="S-adenosyl-L-methionine-dependent methyltransferases"/>
    <property type="match status" value="1"/>
</dbReference>
<dbReference type="SUPFAM" id="SSF47757">
    <property type="entry name" value="Chemotaxis receptor methyltransferase CheR, N-terminal domain"/>
    <property type="match status" value="1"/>
</dbReference>
<evidence type="ECO:0000256" key="5">
    <source>
        <dbReference type="ARBA" id="ARBA00022691"/>
    </source>
</evidence>
<gene>
    <name evidence="7" type="ORF">NIES2135_56260</name>
</gene>
<dbReference type="PANTHER" id="PTHR24422:SF10">
    <property type="entry name" value="CHEMOTAXIS PROTEIN METHYLTRANSFERASE 2"/>
    <property type="match status" value="1"/>
</dbReference>
<dbReference type="AlphaFoldDB" id="A0A1Z4JPV4"/>
<evidence type="ECO:0000313" key="8">
    <source>
        <dbReference type="Proteomes" id="UP000217895"/>
    </source>
</evidence>
<evidence type="ECO:0000256" key="2">
    <source>
        <dbReference type="ARBA" id="ARBA00012534"/>
    </source>
</evidence>
<dbReference type="GO" id="GO:0032259">
    <property type="term" value="P:methylation"/>
    <property type="evidence" value="ECO:0007669"/>
    <property type="project" value="UniProtKB-KW"/>
</dbReference>
<dbReference type="PANTHER" id="PTHR24422">
    <property type="entry name" value="CHEMOTAXIS PROTEIN METHYLTRANSFERASE"/>
    <property type="match status" value="1"/>
</dbReference>
<dbReference type="InterPro" id="IPR029063">
    <property type="entry name" value="SAM-dependent_MTases_sf"/>
</dbReference>
<dbReference type="Pfam" id="PF01739">
    <property type="entry name" value="CheR"/>
    <property type="match status" value="1"/>
</dbReference>
<dbReference type="EC" id="2.1.1.80" evidence="2"/>
<accession>A0A1Z4JPV4</accession>
<dbReference type="GO" id="GO:0008983">
    <property type="term" value="F:protein-glutamate O-methyltransferase activity"/>
    <property type="evidence" value="ECO:0007669"/>
    <property type="project" value="UniProtKB-EC"/>
</dbReference>
<dbReference type="InterPro" id="IPR022642">
    <property type="entry name" value="CheR_C"/>
</dbReference>
<dbReference type="Pfam" id="PF03705">
    <property type="entry name" value="CheR_N"/>
    <property type="match status" value="1"/>
</dbReference>
<protein>
    <recommendedName>
        <fullName evidence="2">protein-glutamate O-methyltransferase</fullName>
        <ecNumber evidence="2">2.1.1.80</ecNumber>
    </recommendedName>
</protein>
<dbReference type="InterPro" id="IPR022641">
    <property type="entry name" value="CheR_N"/>
</dbReference>
<feature type="domain" description="CheR-type methyltransferase" evidence="6">
    <location>
        <begin position="7"/>
        <end position="281"/>
    </location>
</feature>
<dbReference type="Proteomes" id="UP000217895">
    <property type="component" value="Chromosome"/>
</dbReference>
<evidence type="ECO:0000256" key="3">
    <source>
        <dbReference type="ARBA" id="ARBA00022603"/>
    </source>
</evidence>
<evidence type="ECO:0000313" key="7">
    <source>
        <dbReference type="EMBL" id="BAY58752.1"/>
    </source>
</evidence>
<evidence type="ECO:0000256" key="4">
    <source>
        <dbReference type="ARBA" id="ARBA00022679"/>
    </source>
</evidence>
<keyword evidence="4" id="KW-0808">Transferase</keyword>
<keyword evidence="8" id="KW-1185">Reference proteome</keyword>
<dbReference type="Gene3D" id="1.10.155.10">
    <property type="entry name" value="Chemotaxis receptor methyltransferase CheR, N-terminal domain"/>
    <property type="match status" value="1"/>
</dbReference>
<keyword evidence="3" id="KW-0489">Methyltransferase</keyword>
<proteinExistence type="predicted"/>
<dbReference type="SMART" id="SM00138">
    <property type="entry name" value="MeTrc"/>
    <property type="match status" value="1"/>
</dbReference>
<dbReference type="InterPro" id="IPR000780">
    <property type="entry name" value="CheR_MeTrfase"/>
</dbReference>
<organism evidence="7 8">
    <name type="scientific">Leptolyngbya boryana NIES-2135</name>
    <dbReference type="NCBI Taxonomy" id="1973484"/>
    <lineage>
        <taxon>Bacteria</taxon>
        <taxon>Bacillati</taxon>
        <taxon>Cyanobacteriota</taxon>
        <taxon>Cyanophyceae</taxon>
        <taxon>Leptolyngbyales</taxon>
        <taxon>Leptolyngbyaceae</taxon>
        <taxon>Leptolyngbya group</taxon>
        <taxon>Leptolyngbya</taxon>
    </lineage>
</organism>
<sequence>MLTIHSASGASPPLTMTQLEDLLIYLNQFHQVDLTGYKRSTLMRRIRIRIQQIELENYQSYFDYLQQHPDEIKCLVDTVYINYTYFFRDPLVWQYLADQVVLQMLANTAPNDPIRVWSVGCASGEETYALAMLFIEALGVEAFQQRVQIYGTDVDSDAILQARQGRYLAHKIELVPPALQEQYFERRDDVHYWRQDLFPSIDFHVHNLIQDPPLPHIDLLVCRNLFIYFTEAAQLQALVRFYLSLEDNGFLLLGHVENLITAAERSLFTPLNRQRKVFTKVPGAHQKNPLLLCRLP</sequence>
<reference evidence="7 8" key="1">
    <citation type="submission" date="2017-06" db="EMBL/GenBank/DDBJ databases">
        <title>Genome sequencing of cyanobaciteial culture collection at National Institute for Environmental Studies (NIES).</title>
        <authorList>
            <person name="Hirose Y."/>
            <person name="Shimura Y."/>
            <person name="Fujisawa T."/>
            <person name="Nakamura Y."/>
            <person name="Kawachi M."/>
        </authorList>
    </citation>
    <scope>NUCLEOTIDE SEQUENCE [LARGE SCALE GENOMIC DNA]</scope>
    <source>
        <strain evidence="7 8">NIES-2135</strain>
    </source>
</reference>
<name>A0A1Z4JPV4_LEPBY</name>
<dbReference type="EMBL" id="AP018203">
    <property type="protein sequence ID" value="BAY58752.1"/>
    <property type="molecule type" value="Genomic_DNA"/>
</dbReference>
<dbReference type="Gene3D" id="3.40.50.150">
    <property type="entry name" value="Vaccinia Virus protein VP39"/>
    <property type="match status" value="1"/>
</dbReference>
<dbReference type="PROSITE" id="PS50123">
    <property type="entry name" value="CHER"/>
    <property type="match status" value="1"/>
</dbReference>